<evidence type="ECO:0000256" key="1">
    <source>
        <dbReference type="SAM" id="SignalP"/>
    </source>
</evidence>
<dbReference type="Proteomes" id="UP000318053">
    <property type="component" value="Unassembled WGS sequence"/>
</dbReference>
<feature type="signal peptide" evidence="1">
    <location>
        <begin position="1"/>
        <end position="24"/>
    </location>
</feature>
<sequence length="136" mass="14964" precursor="true">MLSRKMQWFASLLLTFPVSTAVSADPPDLVAVADPEVASRLVAEVDPAIPFAVLMVAPDDDPALLNQRALKMRNARVFVYEGANEQLLQAMFRERLVQQGVVAIDIAPLSRRRVRSSPVNLPIRLPALLATLKHTP</sequence>
<accession>A0A5C5YFS4</accession>
<keyword evidence="3" id="KW-1185">Reference proteome</keyword>
<gene>
    <name evidence="2" type="ORF">CA85_18100</name>
</gene>
<evidence type="ECO:0000313" key="2">
    <source>
        <dbReference type="EMBL" id="TWT73341.1"/>
    </source>
</evidence>
<dbReference type="RefSeq" id="WP_146390871.1">
    <property type="nucleotide sequence ID" value="NZ_SJPK01000003.1"/>
</dbReference>
<proteinExistence type="predicted"/>
<dbReference type="EMBL" id="SJPK01000003">
    <property type="protein sequence ID" value="TWT73341.1"/>
    <property type="molecule type" value="Genomic_DNA"/>
</dbReference>
<feature type="chain" id="PRO_5023044391" description="DUF4174 domain-containing protein" evidence="1">
    <location>
        <begin position="25"/>
        <end position="136"/>
    </location>
</feature>
<comment type="caution">
    <text evidence="2">The sequence shown here is derived from an EMBL/GenBank/DDBJ whole genome shotgun (WGS) entry which is preliminary data.</text>
</comment>
<evidence type="ECO:0000313" key="3">
    <source>
        <dbReference type="Proteomes" id="UP000318053"/>
    </source>
</evidence>
<name>A0A5C5YFS4_9BACT</name>
<organism evidence="2 3">
    <name type="scientific">Allorhodopirellula solitaria</name>
    <dbReference type="NCBI Taxonomy" id="2527987"/>
    <lineage>
        <taxon>Bacteria</taxon>
        <taxon>Pseudomonadati</taxon>
        <taxon>Planctomycetota</taxon>
        <taxon>Planctomycetia</taxon>
        <taxon>Pirellulales</taxon>
        <taxon>Pirellulaceae</taxon>
        <taxon>Allorhodopirellula</taxon>
    </lineage>
</organism>
<dbReference type="AlphaFoldDB" id="A0A5C5YFS4"/>
<reference evidence="2 3" key="1">
    <citation type="submission" date="2019-02" db="EMBL/GenBank/DDBJ databases">
        <title>Deep-cultivation of Planctomycetes and their phenomic and genomic characterization uncovers novel biology.</title>
        <authorList>
            <person name="Wiegand S."/>
            <person name="Jogler M."/>
            <person name="Boedeker C."/>
            <person name="Pinto D."/>
            <person name="Vollmers J."/>
            <person name="Rivas-Marin E."/>
            <person name="Kohn T."/>
            <person name="Peeters S.H."/>
            <person name="Heuer A."/>
            <person name="Rast P."/>
            <person name="Oberbeckmann S."/>
            <person name="Bunk B."/>
            <person name="Jeske O."/>
            <person name="Meyerdierks A."/>
            <person name="Storesund J.E."/>
            <person name="Kallscheuer N."/>
            <person name="Luecker S."/>
            <person name="Lage O.M."/>
            <person name="Pohl T."/>
            <person name="Merkel B.J."/>
            <person name="Hornburger P."/>
            <person name="Mueller R.-W."/>
            <person name="Bruemmer F."/>
            <person name="Labrenz M."/>
            <person name="Spormann A.M."/>
            <person name="Op Den Camp H."/>
            <person name="Overmann J."/>
            <person name="Amann R."/>
            <person name="Jetten M.S.M."/>
            <person name="Mascher T."/>
            <person name="Medema M.H."/>
            <person name="Devos D.P."/>
            <person name="Kaster A.-K."/>
            <person name="Ovreas L."/>
            <person name="Rohde M."/>
            <person name="Galperin M.Y."/>
            <person name="Jogler C."/>
        </authorList>
    </citation>
    <scope>NUCLEOTIDE SEQUENCE [LARGE SCALE GENOMIC DNA]</scope>
    <source>
        <strain evidence="2 3">CA85</strain>
    </source>
</reference>
<evidence type="ECO:0008006" key="4">
    <source>
        <dbReference type="Google" id="ProtNLM"/>
    </source>
</evidence>
<keyword evidence="1" id="KW-0732">Signal</keyword>
<dbReference type="OrthoDB" id="273825at2"/>
<protein>
    <recommendedName>
        <fullName evidence="4">DUF4174 domain-containing protein</fullName>
    </recommendedName>
</protein>